<accession>A0A4C1ZMY6</accession>
<evidence type="ECO:0000313" key="1">
    <source>
        <dbReference type="EMBL" id="GBP88672.1"/>
    </source>
</evidence>
<keyword evidence="2" id="KW-1185">Reference proteome</keyword>
<comment type="caution">
    <text evidence="1">The sequence shown here is derived from an EMBL/GenBank/DDBJ whole genome shotgun (WGS) entry which is preliminary data.</text>
</comment>
<protein>
    <submittedName>
        <fullName evidence="1">Uncharacterized protein</fullName>
    </submittedName>
</protein>
<dbReference type="EMBL" id="BGZK01001949">
    <property type="protein sequence ID" value="GBP88672.1"/>
    <property type="molecule type" value="Genomic_DNA"/>
</dbReference>
<organism evidence="1 2">
    <name type="scientific">Eumeta variegata</name>
    <name type="common">Bagworm moth</name>
    <name type="synonym">Eumeta japonica</name>
    <dbReference type="NCBI Taxonomy" id="151549"/>
    <lineage>
        <taxon>Eukaryota</taxon>
        <taxon>Metazoa</taxon>
        <taxon>Ecdysozoa</taxon>
        <taxon>Arthropoda</taxon>
        <taxon>Hexapoda</taxon>
        <taxon>Insecta</taxon>
        <taxon>Pterygota</taxon>
        <taxon>Neoptera</taxon>
        <taxon>Endopterygota</taxon>
        <taxon>Lepidoptera</taxon>
        <taxon>Glossata</taxon>
        <taxon>Ditrysia</taxon>
        <taxon>Tineoidea</taxon>
        <taxon>Psychidae</taxon>
        <taxon>Oiketicinae</taxon>
        <taxon>Eumeta</taxon>
    </lineage>
</organism>
<gene>
    <name evidence="1" type="ORF">EVAR_66699_1</name>
</gene>
<proteinExistence type="predicted"/>
<evidence type="ECO:0000313" key="2">
    <source>
        <dbReference type="Proteomes" id="UP000299102"/>
    </source>
</evidence>
<name>A0A4C1ZMY6_EUMVA</name>
<sequence>MTYGGMDQLTTSYGPPDLAIIKAPRDTDSPPTNCSLFLFLLPDDNSPSIGLVTAQDNLHRGAVPLYLRLPSHGGMNHLNSRSMDETSQRKLLLHVTVLRECGISLTDGVTSRTDDKTIHRPSWTFLDIEFGFSPSNVITSSKWIRDEKTNYLSNKRFKPSSRLVYLLIREAPVDAGPEAEHLFHVVGEAF</sequence>
<reference evidence="1 2" key="1">
    <citation type="journal article" date="2019" name="Commun. Biol.">
        <title>The bagworm genome reveals a unique fibroin gene that provides high tensile strength.</title>
        <authorList>
            <person name="Kono N."/>
            <person name="Nakamura H."/>
            <person name="Ohtoshi R."/>
            <person name="Tomita M."/>
            <person name="Numata K."/>
            <person name="Arakawa K."/>
        </authorList>
    </citation>
    <scope>NUCLEOTIDE SEQUENCE [LARGE SCALE GENOMIC DNA]</scope>
</reference>
<dbReference type="Proteomes" id="UP000299102">
    <property type="component" value="Unassembled WGS sequence"/>
</dbReference>
<dbReference type="AlphaFoldDB" id="A0A4C1ZMY6"/>